<evidence type="ECO:0000313" key="12">
    <source>
        <dbReference type="Proteomes" id="UP000184512"/>
    </source>
</evidence>
<dbReference type="CDD" id="cd04084">
    <property type="entry name" value="CBM6_xylanase-like"/>
    <property type="match status" value="1"/>
</dbReference>
<evidence type="ECO:0000256" key="2">
    <source>
        <dbReference type="ARBA" id="ARBA00022651"/>
    </source>
</evidence>
<keyword evidence="4 11" id="KW-0378">Hydrolase</keyword>
<dbReference type="Pfam" id="PF04616">
    <property type="entry name" value="Glyco_hydro_43"/>
    <property type="match status" value="1"/>
</dbReference>
<feature type="compositionally biased region" description="Pro residues" evidence="8">
    <location>
        <begin position="887"/>
        <end position="905"/>
    </location>
</feature>
<organism evidence="11 12">
    <name type="scientific">Tessaracoccus bendigoensis DSM 12906</name>
    <dbReference type="NCBI Taxonomy" id="1123357"/>
    <lineage>
        <taxon>Bacteria</taxon>
        <taxon>Bacillati</taxon>
        <taxon>Actinomycetota</taxon>
        <taxon>Actinomycetes</taxon>
        <taxon>Propionibacteriales</taxon>
        <taxon>Propionibacteriaceae</taxon>
        <taxon>Tessaracoccus</taxon>
    </lineage>
</organism>
<dbReference type="EMBL" id="FQZG01000020">
    <property type="protein sequence ID" value="SHI93970.1"/>
    <property type="molecule type" value="Genomic_DNA"/>
</dbReference>
<evidence type="ECO:0000256" key="3">
    <source>
        <dbReference type="ARBA" id="ARBA00022729"/>
    </source>
</evidence>
<dbReference type="Proteomes" id="UP000184512">
    <property type="component" value="Unassembled WGS sequence"/>
</dbReference>
<dbReference type="InterPro" id="IPR052176">
    <property type="entry name" value="Glycosyl_Hydrlase_43_Enz"/>
</dbReference>
<evidence type="ECO:0000259" key="10">
    <source>
        <dbReference type="PROSITE" id="PS51175"/>
    </source>
</evidence>
<dbReference type="SUPFAM" id="SSF75005">
    <property type="entry name" value="Arabinanase/levansucrase/invertase"/>
    <property type="match status" value="1"/>
</dbReference>
<dbReference type="InterPro" id="IPR006584">
    <property type="entry name" value="Cellulose-bd_IV"/>
</dbReference>
<dbReference type="SUPFAM" id="SSF49785">
    <property type="entry name" value="Galactose-binding domain-like"/>
    <property type="match status" value="3"/>
</dbReference>
<feature type="signal peptide" evidence="9">
    <location>
        <begin position="1"/>
        <end position="37"/>
    </location>
</feature>
<dbReference type="GO" id="GO:0004553">
    <property type="term" value="F:hydrolase activity, hydrolyzing O-glycosyl compounds"/>
    <property type="evidence" value="ECO:0007669"/>
    <property type="project" value="InterPro"/>
</dbReference>
<dbReference type="PROSITE" id="PS51175">
    <property type="entry name" value="CBM6"/>
    <property type="match status" value="1"/>
</dbReference>
<feature type="site" description="Important for catalytic activity, responsible for pKa modulation of the active site Glu and correct orientation of both the proton donor and substrate" evidence="7">
    <location>
        <position position="538"/>
    </location>
</feature>
<feature type="compositionally biased region" description="Low complexity" evidence="8">
    <location>
        <begin position="906"/>
        <end position="928"/>
    </location>
</feature>
<evidence type="ECO:0000313" key="11">
    <source>
        <dbReference type="EMBL" id="SHI93970.1"/>
    </source>
</evidence>
<dbReference type="Pfam" id="PF03422">
    <property type="entry name" value="CBM_6"/>
    <property type="match status" value="1"/>
</dbReference>
<evidence type="ECO:0000256" key="9">
    <source>
        <dbReference type="SAM" id="SignalP"/>
    </source>
</evidence>
<keyword evidence="6" id="KW-0326">Glycosidase</keyword>
<dbReference type="InterPro" id="IPR003305">
    <property type="entry name" value="CenC_carb-bd"/>
</dbReference>
<protein>
    <submittedName>
        <fullName evidence="11">Arabinoxylan arabinofuranohydrolase</fullName>
    </submittedName>
</protein>
<keyword evidence="3 9" id="KW-0732">Signal</keyword>
<dbReference type="CDD" id="cd09003">
    <property type="entry name" value="GH43_XynD-like"/>
    <property type="match status" value="1"/>
</dbReference>
<feature type="chain" id="PRO_5039531151" evidence="9">
    <location>
        <begin position="38"/>
        <end position="1071"/>
    </location>
</feature>
<evidence type="ECO:0000256" key="8">
    <source>
        <dbReference type="SAM" id="MobiDB-lite"/>
    </source>
</evidence>
<keyword evidence="2" id="KW-0624">Polysaccharide degradation</keyword>
<dbReference type="AlphaFoldDB" id="A0A1M6F8F8"/>
<dbReference type="SMART" id="SM00606">
    <property type="entry name" value="CBD_IV"/>
    <property type="match status" value="1"/>
</dbReference>
<dbReference type="InterPro" id="IPR023296">
    <property type="entry name" value="Glyco_hydro_beta-prop_sf"/>
</dbReference>
<sequence>MSTTLKRTRRRRGARAIATLAAVGLLAGTLVSPPTAAADAAGNLVINPGFEQGITGWSASGGVFGIVPDAASGASSGSLSNRTAFYQGLKGSLTSPLAHDGQYRVTAKVKHTAGNATEPFGFAYCPESGSCVAAANAIKQVAKDGWHEYSLDFVPSESPNYNDASTVFSRFQFETPWSSTVPFQLDDVTVVRLDTPPGLLPEATFEDDSHEGWFVVDGREGELSIVAPGADSNSALRITGRTQTNTGPAADIVGKLEAGATYRVQADLRYTGGNATQGFQFTLCDDAFSYGICFNGVRVVAKQAEWTSIDAEFVADVPNPAVGSVDDWAYAFFETDWKASPEAADLVDFEIDNVSLVKVEKEPEVPVEGAESPVERVQTKPVGDHNPLMGHKFGADPHHVIFNGRLYIYSTSDDQQYRTAVKQANGLPVTDGGYDRITHLNVISTDDMVNWVDHGEVPVAGLDGVAKWSGNSWAPAAVSADTDGDGKEEVYLYFCNGGAGTGVIVGGSPLGPWEDPNGKMLIGQGNPIQFPGGMWLFDPEVFVDDDGQPYLYFGGNWDHVKDPYHPKSTRVVKLDKSDYTKLADPTGAGITEIDAPGMFEASSMFKRDGRYYYSYSSNFAIGNAAYDNKKIEGQSYPGGGQIAYMMTDDPMDLTRDKFAGTAFASHGKWFPGSGGNNHSDMFNYKGRSYFTYHTQVAGLAWGKALNNGKVVNYRSVHLDELKFNADGTIKEVEGTNAGVEQIQDFDPYRTFEAETLAWQLGVRTEALATASVEFPEHNGGGNMVLTSIDDGDFTGISQVDFADGAATVTARVKPIVAGTSIEVRLDSETGPVVATLEPGDSVGEWTEIEATVEGADGVHDLFFVFHGPGEGRLLEVDNWSFTEGPTAPEPTATPTPTPTPTPEPTKSPTAKPTQTPTVKPTQTPTAKPSAPQASGDLYSTPGFHNVNGRLWYTDCEPYSQTVRCRTDIWATQVVHQGGRFVHKTGWHLNNLTYLPLMTRAQWQGNPLANAGVFTSGGRNWKTECDTAATGRNGCRSYIRTSYIESRKDAAGKWNYRLAEGWVFNNIVRFKA</sequence>
<evidence type="ECO:0000256" key="6">
    <source>
        <dbReference type="ARBA" id="ARBA00023295"/>
    </source>
</evidence>
<proteinExistence type="inferred from homology"/>
<feature type="region of interest" description="Disordered" evidence="8">
    <location>
        <begin position="880"/>
        <end position="939"/>
    </location>
</feature>
<dbReference type="Gene3D" id="2.115.10.20">
    <property type="entry name" value="Glycosyl hydrolase domain, family 43"/>
    <property type="match status" value="1"/>
</dbReference>
<dbReference type="STRING" id="1123357.SAMN02745244_01379"/>
<keyword evidence="12" id="KW-1185">Reference proteome</keyword>
<dbReference type="InterPro" id="IPR006710">
    <property type="entry name" value="Glyco_hydro_43"/>
</dbReference>
<comment type="similarity">
    <text evidence="1">Belongs to the glycosyl hydrolase 43 family.</text>
</comment>
<evidence type="ECO:0000256" key="5">
    <source>
        <dbReference type="ARBA" id="ARBA00023277"/>
    </source>
</evidence>
<accession>A0A1M6F8F8</accession>
<dbReference type="PANTHER" id="PTHR43772">
    <property type="entry name" value="ENDO-1,4-BETA-XYLANASE"/>
    <property type="match status" value="1"/>
</dbReference>
<dbReference type="PROSITE" id="PS51318">
    <property type="entry name" value="TAT"/>
    <property type="match status" value="1"/>
</dbReference>
<evidence type="ECO:0000256" key="7">
    <source>
        <dbReference type="PIRSR" id="PIRSR606710-2"/>
    </source>
</evidence>
<dbReference type="RefSeq" id="WP_175558264.1">
    <property type="nucleotide sequence ID" value="NZ_FQZG01000020.1"/>
</dbReference>
<evidence type="ECO:0000256" key="1">
    <source>
        <dbReference type="ARBA" id="ARBA00009865"/>
    </source>
</evidence>
<name>A0A1M6F8F8_9ACTN</name>
<dbReference type="InterPro" id="IPR008979">
    <property type="entry name" value="Galactose-bd-like_sf"/>
</dbReference>
<evidence type="ECO:0000256" key="4">
    <source>
        <dbReference type="ARBA" id="ARBA00022801"/>
    </source>
</evidence>
<gene>
    <name evidence="11" type="ORF">SAMN02745244_01379</name>
</gene>
<dbReference type="Pfam" id="PF02018">
    <property type="entry name" value="CBM_4_9"/>
    <property type="match status" value="2"/>
</dbReference>
<dbReference type="InterPro" id="IPR006311">
    <property type="entry name" value="TAT_signal"/>
</dbReference>
<keyword evidence="2" id="KW-0858">Xylan degradation</keyword>
<feature type="domain" description="CBM6" evidence="10">
    <location>
        <begin position="749"/>
        <end position="882"/>
    </location>
</feature>
<dbReference type="PANTHER" id="PTHR43772:SF2">
    <property type="entry name" value="PUTATIVE (AFU_ORTHOLOGUE AFUA_2G04480)-RELATED"/>
    <property type="match status" value="1"/>
</dbReference>
<dbReference type="Gene3D" id="2.60.120.260">
    <property type="entry name" value="Galactose-binding domain-like"/>
    <property type="match status" value="3"/>
</dbReference>
<dbReference type="GO" id="GO:0045493">
    <property type="term" value="P:xylan catabolic process"/>
    <property type="evidence" value="ECO:0007669"/>
    <property type="project" value="UniProtKB-KW"/>
</dbReference>
<reference evidence="11 12" key="1">
    <citation type="submission" date="2016-11" db="EMBL/GenBank/DDBJ databases">
        <authorList>
            <person name="Jaros S."/>
            <person name="Januszkiewicz K."/>
            <person name="Wedrychowicz H."/>
        </authorList>
    </citation>
    <scope>NUCLEOTIDE SEQUENCE [LARGE SCALE GENOMIC DNA]</scope>
    <source>
        <strain evidence="11 12">DSM 12906</strain>
    </source>
</reference>
<dbReference type="GO" id="GO:0030246">
    <property type="term" value="F:carbohydrate binding"/>
    <property type="evidence" value="ECO:0007669"/>
    <property type="project" value="InterPro"/>
</dbReference>
<keyword evidence="5" id="KW-0119">Carbohydrate metabolism</keyword>
<dbReference type="InterPro" id="IPR005084">
    <property type="entry name" value="CBM6"/>
</dbReference>